<evidence type="ECO:0000256" key="9">
    <source>
        <dbReference type="RuleBase" id="RU365015"/>
    </source>
</evidence>
<dbReference type="UniPathway" id="UPA00238"/>
<dbReference type="GO" id="GO:0005985">
    <property type="term" value="P:sucrose metabolic process"/>
    <property type="evidence" value="ECO:0007669"/>
    <property type="project" value="UniProtKB-UniPathway"/>
</dbReference>
<dbReference type="PATRIC" id="fig|1398.25.peg.3856"/>
<proteinExistence type="inferred from homology"/>
<dbReference type="EC" id="3.2.1.26" evidence="3 8"/>
<organism evidence="12 13">
    <name type="scientific">Heyndrickxia coagulans</name>
    <name type="common">Weizmannia coagulans</name>
    <dbReference type="NCBI Taxonomy" id="1398"/>
    <lineage>
        <taxon>Bacteria</taxon>
        <taxon>Bacillati</taxon>
        <taxon>Bacillota</taxon>
        <taxon>Bacilli</taxon>
        <taxon>Bacillales</taxon>
        <taxon>Bacillaceae</taxon>
        <taxon>Heyndrickxia</taxon>
    </lineage>
</organism>
<dbReference type="SUPFAM" id="SSF75005">
    <property type="entry name" value="Arabinanase/levansucrase/invertase"/>
    <property type="match status" value="1"/>
</dbReference>
<dbReference type="InterPro" id="IPR018053">
    <property type="entry name" value="Glyco_hydro_32_AS"/>
</dbReference>
<dbReference type="PANTHER" id="PTHR43101:SF1">
    <property type="entry name" value="BETA-FRUCTOSIDASE"/>
    <property type="match status" value="1"/>
</dbReference>
<evidence type="ECO:0000256" key="7">
    <source>
        <dbReference type="ARBA" id="ARBA00033367"/>
    </source>
</evidence>
<dbReference type="Gene3D" id="2.115.10.20">
    <property type="entry name" value="Glycosyl hydrolase domain, family 43"/>
    <property type="match status" value="1"/>
</dbReference>
<dbReference type="PROSITE" id="PS00609">
    <property type="entry name" value="GLYCOSYL_HYDROL_F32"/>
    <property type="match status" value="1"/>
</dbReference>
<evidence type="ECO:0000313" key="12">
    <source>
        <dbReference type="EMBL" id="KYC66515.1"/>
    </source>
</evidence>
<keyword evidence="5 8" id="KW-0378">Hydrolase</keyword>
<evidence type="ECO:0000256" key="2">
    <source>
        <dbReference type="ARBA" id="ARBA00009902"/>
    </source>
</evidence>
<keyword evidence="9" id="KW-0119">Carbohydrate metabolism</keyword>
<evidence type="ECO:0000256" key="5">
    <source>
        <dbReference type="ARBA" id="ARBA00022801"/>
    </source>
</evidence>
<dbReference type="InterPro" id="IPR013189">
    <property type="entry name" value="Glyco_hydro_32_C"/>
</dbReference>
<dbReference type="GO" id="GO:0005737">
    <property type="term" value="C:cytoplasm"/>
    <property type="evidence" value="ECO:0007669"/>
    <property type="project" value="UniProtKB-SubCell"/>
</dbReference>
<comment type="function">
    <text evidence="9">Enables the bacterium to metabolize sucrose as a sole carbon source.</text>
</comment>
<reference evidence="12 13" key="1">
    <citation type="submission" date="2016-01" db="EMBL/GenBank/DDBJ databases">
        <title>Genome Sequences of Twelve Sporeforming Bacillus Species Isolated from Foods.</title>
        <authorList>
            <person name="Berendsen E.M."/>
            <person name="Wells-Bennik M.H."/>
            <person name="Krawcyk A.O."/>
            <person name="De Jong A."/>
            <person name="Holsappel S."/>
            <person name="Eijlander R.T."/>
            <person name="Kuipers O.P."/>
        </authorList>
    </citation>
    <scope>NUCLEOTIDE SEQUENCE [LARGE SCALE GENOMIC DNA]</scope>
    <source>
        <strain evidence="12 13">B4099</strain>
    </source>
</reference>
<comment type="subcellular location">
    <subcellularLocation>
        <location evidence="9">Cytoplasm</location>
    </subcellularLocation>
</comment>
<evidence type="ECO:0000259" key="11">
    <source>
        <dbReference type="Pfam" id="PF08244"/>
    </source>
</evidence>
<feature type="domain" description="Glycosyl hydrolase family 32 N-terminal" evidence="10">
    <location>
        <begin position="37"/>
        <end position="339"/>
    </location>
</feature>
<dbReference type="InterPro" id="IPR001362">
    <property type="entry name" value="Glyco_hydro_32"/>
</dbReference>
<keyword evidence="9" id="KW-0963">Cytoplasm</keyword>
<evidence type="ECO:0000256" key="8">
    <source>
        <dbReference type="RuleBase" id="RU362110"/>
    </source>
</evidence>
<evidence type="ECO:0000256" key="4">
    <source>
        <dbReference type="ARBA" id="ARBA00019623"/>
    </source>
</evidence>
<dbReference type="EMBL" id="LQYI01000079">
    <property type="protein sequence ID" value="KYC66515.1"/>
    <property type="molecule type" value="Genomic_DNA"/>
</dbReference>
<dbReference type="SMART" id="SM00640">
    <property type="entry name" value="Glyco_32"/>
    <property type="match status" value="1"/>
</dbReference>
<protein>
    <recommendedName>
        <fullName evidence="4 8">Sucrose-6-phosphate hydrolase</fullName>
        <ecNumber evidence="3 8">3.2.1.26</ecNumber>
    </recommendedName>
    <alternativeName>
        <fullName evidence="7 9">Invertase</fullName>
    </alternativeName>
</protein>
<comment type="caution">
    <text evidence="12">The sequence shown here is derived from an EMBL/GenBank/DDBJ whole genome shotgun (WGS) entry which is preliminary data.</text>
</comment>
<dbReference type="InterPro" id="IPR023296">
    <property type="entry name" value="Glyco_hydro_beta-prop_sf"/>
</dbReference>
<evidence type="ECO:0000256" key="1">
    <source>
        <dbReference type="ARBA" id="ARBA00004914"/>
    </source>
</evidence>
<evidence type="ECO:0000256" key="6">
    <source>
        <dbReference type="ARBA" id="ARBA00023295"/>
    </source>
</evidence>
<comment type="pathway">
    <text evidence="1 9">Glycan biosynthesis; sucrose metabolism.</text>
</comment>
<name>A0A150KAA8_HEYCO</name>
<evidence type="ECO:0000259" key="10">
    <source>
        <dbReference type="Pfam" id="PF00251"/>
    </source>
</evidence>
<dbReference type="CDD" id="cd18623">
    <property type="entry name" value="GH32_ScrB-like"/>
    <property type="match status" value="1"/>
</dbReference>
<evidence type="ECO:0000256" key="3">
    <source>
        <dbReference type="ARBA" id="ARBA00012758"/>
    </source>
</evidence>
<dbReference type="RefSeq" id="WP_061575292.1">
    <property type="nucleotide sequence ID" value="NZ_LQYI01000079.1"/>
</dbReference>
<dbReference type="AlphaFoldDB" id="A0A150KAA8"/>
<comment type="similarity">
    <text evidence="2 8">Belongs to the glycosyl hydrolase 32 family.</text>
</comment>
<feature type="domain" description="Glycosyl hydrolase family 32 C-terminal" evidence="11">
    <location>
        <begin position="342"/>
        <end position="476"/>
    </location>
</feature>
<gene>
    <name evidence="12" type="ORF">B4099_3732</name>
</gene>
<dbReference type="InterPro" id="IPR013320">
    <property type="entry name" value="ConA-like_dom_sf"/>
</dbReference>
<dbReference type="SUPFAM" id="SSF49899">
    <property type="entry name" value="Concanavalin A-like lectins/glucanases"/>
    <property type="match status" value="1"/>
</dbReference>
<dbReference type="GO" id="GO:0004564">
    <property type="term" value="F:beta-fructofuranosidase activity"/>
    <property type="evidence" value="ECO:0007669"/>
    <property type="project" value="UniProtKB-EC"/>
</dbReference>
<dbReference type="InterPro" id="IPR051214">
    <property type="entry name" value="GH32_Enzymes"/>
</dbReference>
<sequence>MEWNQALRYKNLNEWSEEEKKHLLLQIENSPWRLHYHIQPESGLLNDPNGFSFFNDEWHLFYQNYPMGPVHGLKCWYHLSSKDLIHWKGKGLAILPDTEYDSHGCYSGSAIPVEDRLFIMYTGNVRDKNWNRFSYQLGAWMDKKGRISKLKTPLIAKQPENYTDHFRDPQIIRYHNSYYALIGAQTKQKEGSILVYQSKDLKNWEFNGPLELPLKNLGYMIECPNIVWVDQKPVLIFCPQGLDQNILHYQNIYPNTYLIGDTFDPEKNRFESKYLLHNLDEGFDIYATQAFNAPDGRTLAVSWIGLPEIDYPTDQYGWAHCLSLIKELKIQDGHLYQFPVKETESLRGRKIELDGVLTEQTQLILNQNETAYELEIILKGNGEGKLQLASDGHQALNLIFNFADGTLVLDRSHAGIPFAQQYGTSRTVQIPKNTPLNLHIFMDASVVEIFLNHGHDVLTSRLFPSKKQTKIFLETNHHLAYNGNYWSLHSINK</sequence>
<dbReference type="Proteomes" id="UP000075304">
    <property type="component" value="Unassembled WGS sequence"/>
</dbReference>
<dbReference type="InterPro" id="IPR013148">
    <property type="entry name" value="Glyco_hydro_32_N"/>
</dbReference>
<dbReference type="PANTHER" id="PTHR43101">
    <property type="entry name" value="BETA-FRUCTOSIDASE"/>
    <property type="match status" value="1"/>
</dbReference>
<accession>A0A150KAA8</accession>
<keyword evidence="6 8" id="KW-0326">Glycosidase</keyword>
<comment type="catalytic activity">
    <reaction evidence="8">
        <text>Hydrolysis of terminal non-reducing beta-D-fructofuranoside residues in beta-D-fructofuranosides.</text>
        <dbReference type="EC" id="3.2.1.26"/>
    </reaction>
</comment>
<dbReference type="NCBIfam" id="TIGR01322">
    <property type="entry name" value="scrB_fam"/>
    <property type="match status" value="1"/>
</dbReference>
<evidence type="ECO:0000313" key="13">
    <source>
        <dbReference type="Proteomes" id="UP000075304"/>
    </source>
</evidence>
<dbReference type="InterPro" id="IPR006232">
    <property type="entry name" value="Suc6P_hydrolase"/>
</dbReference>
<dbReference type="Pfam" id="PF08244">
    <property type="entry name" value="Glyco_hydro_32C"/>
    <property type="match status" value="1"/>
</dbReference>
<dbReference type="Gene3D" id="2.60.120.560">
    <property type="entry name" value="Exo-inulinase, domain 1"/>
    <property type="match status" value="1"/>
</dbReference>
<dbReference type="Pfam" id="PF00251">
    <property type="entry name" value="Glyco_hydro_32N"/>
    <property type="match status" value="1"/>
</dbReference>